<evidence type="ECO:0000259" key="4">
    <source>
        <dbReference type="Pfam" id="PF14075"/>
    </source>
</evidence>
<keyword evidence="6" id="KW-1185">Reference proteome</keyword>
<dbReference type="PANTHER" id="PTHR21669:SF28">
    <property type="entry name" value="YEMANUCLEIN"/>
    <property type="match status" value="1"/>
</dbReference>
<feature type="region of interest" description="Disordered" evidence="2">
    <location>
        <begin position="614"/>
        <end position="665"/>
    </location>
</feature>
<feature type="domain" description="Hpc2-related" evidence="3">
    <location>
        <begin position="100"/>
        <end position="151"/>
    </location>
</feature>
<feature type="region of interest" description="Disordered" evidence="2">
    <location>
        <begin position="89"/>
        <end position="123"/>
    </location>
</feature>
<accession>A0AAW1IYN8</accession>
<feature type="compositionally biased region" description="Low complexity" evidence="2">
    <location>
        <begin position="810"/>
        <end position="819"/>
    </location>
</feature>
<feature type="compositionally biased region" description="Polar residues" evidence="2">
    <location>
        <begin position="614"/>
        <end position="634"/>
    </location>
</feature>
<dbReference type="GO" id="GO:0005634">
    <property type="term" value="C:nucleus"/>
    <property type="evidence" value="ECO:0007669"/>
    <property type="project" value="TreeGrafter"/>
</dbReference>
<dbReference type="InterPro" id="IPR014840">
    <property type="entry name" value="HRD"/>
</dbReference>
<feature type="compositionally biased region" description="Basic and acidic residues" evidence="2">
    <location>
        <begin position="765"/>
        <end position="784"/>
    </location>
</feature>
<comment type="caution">
    <text evidence="5">The sequence shown here is derived from an EMBL/GenBank/DDBJ whole genome shotgun (WGS) entry which is preliminary data.</text>
</comment>
<sequence length="1027" mass="115931">MSDIKRPALISFSAHKADDKKSKENAKTIRITLALPESNEDTCPEYNYKEELAAAKRKDKIKHIKPTTNGLDPFNDDDDDVRRIAQEMEAKYGAAGPKKRRKGRRDDYADIGMGYDESDSFIDNTDGYDEIIPQNVTTLHGGFYINSGALEFKTDDEASSEISSSSSSEDEEGAEGEVAKGGVKKKRVLDSTSETEGEKETDKDINHLDKKPKIHTNGLEEEIKPKSKLLTPEKIKQLKKKRTEERKKNTVKELLDEKRDSENNQLPSVVVKSVDVKDELKESMKENKKPHSADNISDIIESVVKGVDEDLKKQDRVDVKPPSHPEKGIPIPTSEGENSPDVDDKKIEYEIVKLPENLPNDIVDIIEKIKECIRENTEGKLVSFSGPIGDYLLKLERKCKCLGRQSRMKIYEHLTPFTKCRKEILIKQTKSLVFDDDQRRLRQLVNKLKDEIDRFMPSLLDNYEKESQKVMQKKFSKESLANEEHKHLRMPKRRFAWTEDIKKLLKEIVVLRKRCFLSEGKNKDNLDLLICTYLKTEIQILWPEGWMSINTLQKACNMSSSSESKKSNHHSHSSSSSASSHNVKSSSSSREVTPSVEISHVREIQKLTSNSNLSITPVTNVPQQKSVNTNNVDSVKSRSIESKDLTTSSKNSNNKTLPDVMKSSNSLTITPTSTVTMKTCSERMKRIDFIEPNKENDLVVVEEKHGKHHNENNNLHHSKSKESSSHGKSESSGKTDSGHCQIIDLTDTLLTSDIKKKSSHKIKSKSYDSEKGPIRVKTDLMKPKPDKDEITAKVCEDLTQLFQQNMSRASSSCSSSSISPHGKPKDTSQYSPFSTTPPLEFQKIKQPPENDDIHKAMENLKVLQRLSSPAKSNETLTSSPVSVIAYNKSYSPKSVLQNAGSSSQNAPNVSVRNDYKADYGSGFQEVFQRQFLNDFTLMQNSVNHSAPTSSKSHYNSSEKYQHTAESYLNEKYYPNSNNNFSQQSAKMKNLTSQQSGSYNILDDMLANFLTEYGYPKAAGHIPKQPQK</sequence>
<feature type="region of interest" description="Disordered" evidence="2">
    <location>
        <begin position="754"/>
        <end position="784"/>
    </location>
</feature>
<dbReference type="Pfam" id="PF08729">
    <property type="entry name" value="HUN"/>
    <property type="match status" value="1"/>
</dbReference>
<dbReference type="EMBL" id="JASPKY010000489">
    <property type="protein sequence ID" value="KAK9695191.1"/>
    <property type="molecule type" value="Genomic_DNA"/>
</dbReference>
<feature type="compositionally biased region" description="Low complexity" evidence="2">
    <location>
        <begin position="573"/>
        <end position="589"/>
    </location>
</feature>
<feature type="domain" description="Ubinuclein middle" evidence="4">
    <location>
        <begin position="354"/>
        <end position="554"/>
    </location>
</feature>
<evidence type="ECO:0000313" key="6">
    <source>
        <dbReference type="Proteomes" id="UP001458880"/>
    </source>
</evidence>
<dbReference type="InterPro" id="IPR026947">
    <property type="entry name" value="UBN_middle_dom"/>
</dbReference>
<feature type="compositionally biased region" description="Basic and acidic residues" evidence="2">
    <location>
        <begin position="221"/>
        <end position="262"/>
    </location>
</feature>
<evidence type="ECO:0000259" key="3">
    <source>
        <dbReference type="Pfam" id="PF08729"/>
    </source>
</evidence>
<feature type="region of interest" description="Disordered" evidence="2">
    <location>
        <begin position="315"/>
        <end position="342"/>
    </location>
</feature>
<evidence type="ECO:0000313" key="5">
    <source>
        <dbReference type="EMBL" id="KAK9695191.1"/>
    </source>
</evidence>
<feature type="region of interest" description="Disordered" evidence="2">
    <location>
        <begin position="810"/>
        <end position="841"/>
    </location>
</feature>
<feature type="compositionally biased region" description="Polar residues" evidence="2">
    <location>
        <begin position="645"/>
        <end position="665"/>
    </location>
</feature>
<evidence type="ECO:0000256" key="2">
    <source>
        <dbReference type="SAM" id="MobiDB-lite"/>
    </source>
</evidence>
<dbReference type="Proteomes" id="UP001458880">
    <property type="component" value="Unassembled WGS sequence"/>
</dbReference>
<keyword evidence="1" id="KW-0597">Phosphoprotein</keyword>
<name>A0AAW1IYN8_POPJA</name>
<proteinExistence type="predicted"/>
<feature type="region of interest" description="Disordered" evidence="2">
    <location>
        <begin position="155"/>
        <end position="273"/>
    </location>
</feature>
<evidence type="ECO:0000256" key="1">
    <source>
        <dbReference type="ARBA" id="ARBA00022553"/>
    </source>
</evidence>
<dbReference type="GO" id="GO:0006325">
    <property type="term" value="P:chromatin organization"/>
    <property type="evidence" value="ECO:0007669"/>
    <property type="project" value="TreeGrafter"/>
</dbReference>
<protein>
    <submittedName>
        <fullName evidence="5">Ubinuclein conserved middle domain</fullName>
    </submittedName>
</protein>
<feature type="region of interest" description="Disordered" evidence="2">
    <location>
        <begin position="704"/>
        <end position="740"/>
    </location>
</feature>
<dbReference type="AlphaFoldDB" id="A0AAW1IYN8"/>
<feature type="compositionally biased region" description="Basic and acidic residues" evidence="2">
    <location>
        <begin position="315"/>
        <end position="327"/>
    </location>
</feature>
<feature type="compositionally biased region" description="Basic and acidic residues" evidence="2">
    <location>
        <begin position="635"/>
        <end position="644"/>
    </location>
</feature>
<feature type="compositionally biased region" description="Basic and acidic residues" evidence="2">
    <location>
        <begin position="720"/>
        <end position="737"/>
    </location>
</feature>
<reference evidence="5 6" key="1">
    <citation type="journal article" date="2024" name="BMC Genomics">
        <title>De novo assembly and annotation of Popillia japonica's genome with initial clues to its potential as an invasive pest.</title>
        <authorList>
            <person name="Cucini C."/>
            <person name="Boschi S."/>
            <person name="Funari R."/>
            <person name="Cardaioli E."/>
            <person name="Iannotti N."/>
            <person name="Marturano G."/>
            <person name="Paoli F."/>
            <person name="Bruttini M."/>
            <person name="Carapelli A."/>
            <person name="Frati F."/>
            <person name="Nardi F."/>
        </authorList>
    </citation>
    <scope>NUCLEOTIDE SEQUENCE [LARGE SCALE GENOMIC DNA]</scope>
    <source>
        <strain evidence="5">DMR45628</strain>
    </source>
</reference>
<feature type="compositionally biased region" description="Polar residues" evidence="2">
    <location>
        <begin position="827"/>
        <end position="837"/>
    </location>
</feature>
<organism evidence="5 6">
    <name type="scientific">Popillia japonica</name>
    <name type="common">Japanese beetle</name>
    <dbReference type="NCBI Taxonomy" id="7064"/>
    <lineage>
        <taxon>Eukaryota</taxon>
        <taxon>Metazoa</taxon>
        <taxon>Ecdysozoa</taxon>
        <taxon>Arthropoda</taxon>
        <taxon>Hexapoda</taxon>
        <taxon>Insecta</taxon>
        <taxon>Pterygota</taxon>
        <taxon>Neoptera</taxon>
        <taxon>Endopterygota</taxon>
        <taxon>Coleoptera</taxon>
        <taxon>Polyphaga</taxon>
        <taxon>Scarabaeiformia</taxon>
        <taxon>Scarabaeidae</taxon>
        <taxon>Rutelinae</taxon>
        <taxon>Popillia</taxon>
    </lineage>
</organism>
<dbReference type="Pfam" id="PF14075">
    <property type="entry name" value="UBN_AB"/>
    <property type="match status" value="1"/>
</dbReference>
<dbReference type="PANTHER" id="PTHR21669">
    <property type="entry name" value="CAPZ-INTERACTING PROTEIN AND RELATED PROTEINS"/>
    <property type="match status" value="1"/>
</dbReference>
<gene>
    <name evidence="5" type="ORF">QE152_g33028</name>
</gene>
<feature type="compositionally biased region" description="Basic and acidic residues" evidence="2">
    <location>
        <begin position="196"/>
        <end position="211"/>
    </location>
</feature>
<feature type="region of interest" description="Disordered" evidence="2">
    <location>
        <begin position="560"/>
        <end position="597"/>
    </location>
</feature>